<evidence type="ECO:0000313" key="1">
    <source>
        <dbReference type="EMBL" id="CAL1281010.1"/>
    </source>
</evidence>
<dbReference type="AlphaFoldDB" id="A0AAV2AD80"/>
<gene>
    <name evidence="1" type="ORF">LARSCL_LOCUS11313</name>
</gene>
<organism evidence="1 2">
    <name type="scientific">Larinioides sclopetarius</name>
    <dbReference type="NCBI Taxonomy" id="280406"/>
    <lineage>
        <taxon>Eukaryota</taxon>
        <taxon>Metazoa</taxon>
        <taxon>Ecdysozoa</taxon>
        <taxon>Arthropoda</taxon>
        <taxon>Chelicerata</taxon>
        <taxon>Arachnida</taxon>
        <taxon>Araneae</taxon>
        <taxon>Araneomorphae</taxon>
        <taxon>Entelegynae</taxon>
        <taxon>Araneoidea</taxon>
        <taxon>Araneidae</taxon>
        <taxon>Larinioides</taxon>
    </lineage>
</organism>
<protein>
    <submittedName>
        <fullName evidence="1">Uncharacterized protein</fullName>
    </submittedName>
</protein>
<feature type="non-terminal residue" evidence="1">
    <location>
        <position position="61"/>
    </location>
</feature>
<sequence length="61" mass="7062">MQRAVPGYREGFPMSKYDNCVLTCPLRQKWASSLYRMFYGQVTSTTIRARNCSTKCYELPG</sequence>
<dbReference type="Proteomes" id="UP001497382">
    <property type="component" value="Unassembled WGS sequence"/>
</dbReference>
<name>A0AAV2AD80_9ARAC</name>
<keyword evidence="2" id="KW-1185">Reference proteome</keyword>
<proteinExistence type="predicted"/>
<dbReference type="EMBL" id="CAXIEN010000139">
    <property type="protein sequence ID" value="CAL1281010.1"/>
    <property type="molecule type" value="Genomic_DNA"/>
</dbReference>
<accession>A0AAV2AD80</accession>
<comment type="caution">
    <text evidence="1">The sequence shown here is derived from an EMBL/GenBank/DDBJ whole genome shotgun (WGS) entry which is preliminary data.</text>
</comment>
<evidence type="ECO:0000313" key="2">
    <source>
        <dbReference type="Proteomes" id="UP001497382"/>
    </source>
</evidence>
<reference evidence="1 2" key="1">
    <citation type="submission" date="2024-04" db="EMBL/GenBank/DDBJ databases">
        <authorList>
            <person name="Rising A."/>
            <person name="Reimegard J."/>
            <person name="Sonavane S."/>
            <person name="Akerstrom W."/>
            <person name="Nylinder S."/>
            <person name="Hedman E."/>
            <person name="Kallberg Y."/>
        </authorList>
    </citation>
    <scope>NUCLEOTIDE SEQUENCE [LARGE SCALE GENOMIC DNA]</scope>
</reference>